<reference evidence="1" key="2">
    <citation type="journal article" date="2015" name="Data Brief">
        <title>Shoot transcriptome of the giant reed, Arundo donax.</title>
        <authorList>
            <person name="Barrero R.A."/>
            <person name="Guerrero F.D."/>
            <person name="Moolhuijzen P."/>
            <person name="Goolsby J.A."/>
            <person name="Tidwell J."/>
            <person name="Bellgard S.E."/>
            <person name="Bellgard M.I."/>
        </authorList>
    </citation>
    <scope>NUCLEOTIDE SEQUENCE</scope>
    <source>
        <tissue evidence="1">Shoot tissue taken approximately 20 cm above the soil surface</tissue>
    </source>
</reference>
<name>A0A0A9TSV9_ARUDO</name>
<protein>
    <submittedName>
        <fullName evidence="1">Uncharacterized protein</fullName>
    </submittedName>
</protein>
<evidence type="ECO:0000313" key="1">
    <source>
        <dbReference type="EMBL" id="JAD16880.1"/>
    </source>
</evidence>
<dbReference type="AlphaFoldDB" id="A0A0A9TSV9"/>
<reference evidence="1" key="1">
    <citation type="submission" date="2014-09" db="EMBL/GenBank/DDBJ databases">
        <authorList>
            <person name="Magalhaes I.L.F."/>
            <person name="Oliveira U."/>
            <person name="Santos F.R."/>
            <person name="Vidigal T.H.D.A."/>
            <person name="Brescovit A.D."/>
            <person name="Santos A.J."/>
        </authorList>
    </citation>
    <scope>NUCLEOTIDE SEQUENCE</scope>
    <source>
        <tissue evidence="1">Shoot tissue taken approximately 20 cm above the soil surface</tissue>
    </source>
</reference>
<sequence length="34" mass="3862">MLKAVKILEKKVHFTPLNCYKHPISPSNVKIGVK</sequence>
<organism evidence="1">
    <name type="scientific">Arundo donax</name>
    <name type="common">Giant reed</name>
    <name type="synonym">Donax arundinaceus</name>
    <dbReference type="NCBI Taxonomy" id="35708"/>
    <lineage>
        <taxon>Eukaryota</taxon>
        <taxon>Viridiplantae</taxon>
        <taxon>Streptophyta</taxon>
        <taxon>Embryophyta</taxon>
        <taxon>Tracheophyta</taxon>
        <taxon>Spermatophyta</taxon>
        <taxon>Magnoliopsida</taxon>
        <taxon>Liliopsida</taxon>
        <taxon>Poales</taxon>
        <taxon>Poaceae</taxon>
        <taxon>PACMAD clade</taxon>
        <taxon>Arundinoideae</taxon>
        <taxon>Arundineae</taxon>
        <taxon>Arundo</taxon>
    </lineage>
</organism>
<accession>A0A0A9TSV9</accession>
<dbReference type="EMBL" id="GBRH01281015">
    <property type="protein sequence ID" value="JAD16880.1"/>
    <property type="molecule type" value="Transcribed_RNA"/>
</dbReference>
<proteinExistence type="predicted"/>